<evidence type="ECO:0000259" key="7">
    <source>
        <dbReference type="Pfam" id="PF20684"/>
    </source>
</evidence>
<dbReference type="GO" id="GO:0016020">
    <property type="term" value="C:membrane"/>
    <property type="evidence" value="ECO:0007669"/>
    <property type="project" value="UniProtKB-SubCell"/>
</dbReference>
<sequence>MGEVIAQVQYGAGRHNGDIPPEDLPMGLMVNYMSQLTYLYGICFCKLAVGASLLRIASTKFWKHLVLGVMIFVFAYTTAGFVTLLVQCTDIRILWDYSTKATCWGPSTLMALSYTNFSLNIITDLVFAVFIPVPMLWNINVNRRTRISLFGVLGLGCFACACAIIRFTYVSTYGKLGDWLWDSQYLSTWSVLEMNVGIIAASLPSLRPLFKKFLGSMYGAGTKAKAYYAGGSLSRTKKNWQNLSGRNLDERNGGYARPIGIKEAFDDASSQSALHGSSADCITKESFELVSYAPVRDSVRISKKPSVSTRVEAKRSFEDGVKTPTDVPAKGITKTTSTTVTYQVQGTRFT</sequence>
<feature type="transmembrane region" description="Helical" evidence="6">
    <location>
        <begin position="38"/>
        <end position="58"/>
    </location>
</feature>
<evidence type="ECO:0000256" key="4">
    <source>
        <dbReference type="ARBA" id="ARBA00023136"/>
    </source>
</evidence>
<feature type="domain" description="Rhodopsin" evidence="7">
    <location>
        <begin position="5"/>
        <end position="212"/>
    </location>
</feature>
<evidence type="ECO:0000256" key="5">
    <source>
        <dbReference type="ARBA" id="ARBA00038359"/>
    </source>
</evidence>
<feature type="transmembrane region" description="Helical" evidence="6">
    <location>
        <begin position="65"/>
        <end position="86"/>
    </location>
</feature>
<evidence type="ECO:0000313" key="8">
    <source>
        <dbReference type="EMBL" id="KAK2597211.1"/>
    </source>
</evidence>
<keyword evidence="3 6" id="KW-1133">Transmembrane helix</keyword>
<accession>A0AAD9S2A0</accession>
<dbReference type="InterPro" id="IPR049326">
    <property type="entry name" value="Rhodopsin_dom_fungi"/>
</dbReference>
<dbReference type="AlphaFoldDB" id="A0AAD9S2A0"/>
<dbReference type="Proteomes" id="UP001265746">
    <property type="component" value="Unassembled WGS sequence"/>
</dbReference>
<dbReference type="PANTHER" id="PTHR33048:SF167">
    <property type="entry name" value="INTEGRAL MEMBRANE PROTEIN"/>
    <property type="match status" value="1"/>
</dbReference>
<feature type="transmembrane region" description="Helical" evidence="6">
    <location>
        <begin position="149"/>
        <end position="169"/>
    </location>
</feature>
<dbReference type="EMBL" id="JAUJFL010000010">
    <property type="protein sequence ID" value="KAK2597211.1"/>
    <property type="molecule type" value="Genomic_DNA"/>
</dbReference>
<proteinExistence type="inferred from homology"/>
<evidence type="ECO:0000256" key="6">
    <source>
        <dbReference type="SAM" id="Phobius"/>
    </source>
</evidence>
<comment type="caution">
    <text evidence="8">The sequence shown here is derived from an EMBL/GenBank/DDBJ whole genome shotgun (WGS) entry which is preliminary data.</text>
</comment>
<feature type="transmembrane region" description="Helical" evidence="6">
    <location>
        <begin position="117"/>
        <end position="137"/>
    </location>
</feature>
<organism evidence="8 9">
    <name type="scientific">Phomopsis amygdali</name>
    <name type="common">Fusicoccum amygdali</name>
    <dbReference type="NCBI Taxonomy" id="1214568"/>
    <lineage>
        <taxon>Eukaryota</taxon>
        <taxon>Fungi</taxon>
        <taxon>Dikarya</taxon>
        <taxon>Ascomycota</taxon>
        <taxon>Pezizomycotina</taxon>
        <taxon>Sordariomycetes</taxon>
        <taxon>Sordariomycetidae</taxon>
        <taxon>Diaporthales</taxon>
        <taxon>Diaporthaceae</taxon>
        <taxon>Diaporthe</taxon>
    </lineage>
</organism>
<gene>
    <name evidence="8" type="ORF">N8I77_013072</name>
</gene>
<evidence type="ECO:0000256" key="2">
    <source>
        <dbReference type="ARBA" id="ARBA00022692"/>
    </source>
</evidence>
<reference evidence="8" key="1">
    <citation type="submission" date="2023-06" db="EMBL/GenBank/DDBJ databases">
        <authorList>
            <person name="Noh H."/>
        </authorList>
    </citation>
    <scope>NUCLEOTIDE SEQUENCE</scope>
    <source>
        <strain evidence="8">DUCC20226</strain>
    </source>
</reference>
<dbReference type="InterPro" id="IPR052337">
    <property type="entry name" value="SAT4-like"/>
</dbReference>
<keyword evidence="4 6" id="KW-0472">Membrane</keyword>
<name>A0AAD9S2A0_PHOAM</name>
<dbReference type="PANTHER" id="PTHR33048">
    <property type="entry name" value="PTH11-LIKE INTEGRAL MEMBRANE PROTEIN (AFU_ORTHOLOGUE AFUA_5G11245)"/>
    <property type="match status" value="1"/>
</dbReference>
<keyword evidence="2 6" id="KW-0812">Transmembrane</keyword>
<evidence type="ECO:0000313" key="9">
    <source>
        <dbReference type="Proteomes" id="UP001265746"/>
    </source>
</evidence>
<keyword evidence="9" id="KW-1185">Reference proteome</keyword>
<comment type="subcellular location">
    <subcellularLocation>
        <location evidence="1">Membrane</location>
        <topology evidence="1">Multi-pass membrane protein</topology>
    </subcellularLocation>
</comment>
<dbReference type="Pfam" id="PF20684">
    <property type="entry name" value="Fung_rhodopsin"/>
    <property type="match status" value="1"/>
</dbReference>
<evidence type="ECO:0000256" key="1">
    <source>
        <dbReference type="ARBA" id="ARBA00004141"/>
    </source>
</evidence>
<feature type="transmembrane region" description="Helical" evidence="6">
    <location>
        <begin position="189"/>
        <end position="210"/>
    </location>
</feature>
<protein>
    <recommendedName>
        <fullName evidence="7">Rhodopsin domain-containing protein</fullName>
    </recommendedName>
</protein>
<comment type="similarity">
    <text evidence="5">Belongs to the SAT4 family.</text>
</comment>
<evidence type="ECO:0000256" key="3">
    <source>
        <dbReference type="ARBA" id="ARBA00022989"/>
    </source>
</evidence>